<keyword evidence="8" id="KW-0966">Cell projection</keyword>
<feature type="region of interest" description="Disordered" evidence="11">
    <location>
        <begin position="223"/>
        <end position="268"/>
    </location>
</feature>
<comment type="similarity">
    <text evidence="3">Belongs to the CFAP36 family.</text>
</comment>
<feature type="region of interest" description="Disordered" evidence="11">
    <location>
        <begin position="136"/>
        <end position="164"/>
    </location>
</feature>
<dbReference type="InterPro" id="IPR042541">
    <property type="entry name" value="BART_sf"/>
</dbReference>
<feature type="coiled-coil region" evidence="10">
    <location>
        <begin position="188"/>
        <end position="222"/>
    </location>
</feature>
<feature type="domain" description="BART" evidence="12">
    <location>
        <begin position="7"/>
        <end position="121"/>
    </location>
</feature>
<organism evidence="13">
    <name type="scientific">Amblyomma maculatum</name>
    <name type="common">Gulf Coast tick</name>
    <dbReference type="NCBI Taxonomy" id="34609"/>
    <lineage>
        <taxon>Eukaryota</taxon>
        <taxon>Metazoa</taxon>
        <taxon>Ecdysozoa</taxon>
        <taxon>Arthropoda</taxon>
        <taxon>Chelicerata</taxon>
        <taxon>Arachnida</taxon>
        <taxon>Acari</taxon>
        <taxon>Parasitiformes</taxon>
        <taxon>Ixodida</taxon>
        <taxon>Ixodoidea</taxon>
        <taxon>Ixodidae</taxon>
        <taxon>Amblyomminae</taxon>
        <taxon>Amblyomma</taxon>
    </lineage>
</organism>
<evidence type="ECO:0000256" key="10">
    <source>
        <dbReference type="SAM" id="Coils"/>
    </source>
</evidence>
<dbReference type="GO" id="GO:0005930">
    <property type="term" value="C:axoneme"/>
    <property type="evidence" value="ECO:0007669"/>
    <property type="project" value="TreeGrafter"/>
</dbReference>
<proteinExistence type="evidence at transcript level"/>
<evidence type="ECO:0000256" key="1">
    <source>
        <dbReference type="ARBA" id="ARBA00004138"/>
    </source>
</evidence>
<evidence type="ECO:0000256" key="9">
    <source>
        <dbReference type="ARBA" id="ARBA00031593"/>
    </source>
</evidence>
<evidence type="ECO:0000256" key="11">
    <source>
        <dbReference type="SAM" id="MobiDB-lite"/>
    </source>
</evidence>
<evidence type="ECO:0000256" key="7">
    <source>
        <dbReference type="ARBA" id="ARBA00023069"/>
    </source>
</evidence>
<evidence type="ECO:0000313" key="13">
    <source>
        <dbReference type="EMBL" id="AEO33951.1"/>
    </source>
</evidence>
<protein>
    <recommendedName>
        <fullName evidence="4">Cilia- and flagella-associated protein 36</fullName>
    </recommendedName>
    <alternativeName>
        <fullName evidence="9">Coiled-coil domain-containing protein 104</fullName>
    </alternativeName>
</protein>
<evidence type="ECO:0000256" key="4">
    <source>
        <dbReference type="ARBA" id="ARBA00021815"/>
    </source>
</evidence>
<evidence type="ECO:0000256" key="2">
    <source>
        <dbReference type="ARBA" id="ARBA00004496"/>
    </source>
</evidence>
<evidence type="ECO:0000259" key="12">
    <source>
        <dbReference type="Pfam" id="PF11527"/>
    </source>
</evidence>
<evidence type="ECO:0000256" key="8">
    <source>
        <dbReference type="ARBA" id="ARBA00023273"/>
    </source>
</evidence>
<dbReference type="Gene3D" id="1.20.1520.10">
    <property type="entry name" value="ADP-ribosylation factor-like 2-binding protein, domain"/>
    <property type="match status" value="1"/>
</dbReference>
<name>G3MKD3_AMBMU</name>
<dbReference type="Pfam" id="PF11527">
    <property type="entry name" value="ARL2_Bind_BART"/>
    <property type="match status" value="1"/>
</dbReference>
<evidence type="ECO:0000256" key="3">
    <source>
        <dbReference type="ARBA" id="ARBA00007460"/>
    </source>
</evidence>
<reference evidence="13" key="1">
    <citation type="journal article" date="2011" name="PLoS ONE">
        <title>A deep insight into the sialotranscriptome of the gulf coast tick, Amblyomma maculatum.</title>
        <authorList>
            <person name="Karim S."/>
            <person name="Singh P."/>
            <person name="Ribeiro J.M."/>
        </authorList>
    </citation>
    <scope>NUCLEOTIDE SEQUENCE</scope>
    <source>
        <tissue evidence="13">Salivary gland</tissue>
    </source>
</reference>
<accession>G3MKD3</accession>
<dbReference type="AlphaFoldDB" id="G3MKD3"/>
<sequence>MSSDEDESSWVFESLVGYLRGPAWNIPIITFIEQKSIVFEPGCDNEEYHKIHNEYKNLVDFMLGSHMEDMGITPEQFEKVCGKPNRGIAAKFHQGLFEQVWAADDYEIFKRMMTQKNIDLQLQALEIMAQRYGLVPDSFQGEPQGATEDAEKTDEKNSKDDEEVLMAHVIKKSLEEETTAKERETMEENLLQEAIQATLLEKQRLEAEKTKEKELLDKALKLSLAESPPPPPPAQSESGETEPKEQPGKEAASEERTSAVEDDELAWRHRATAEEVNQRREYLRNQRDKLVALKRAEREKQLNNTLERDELQRPRSARAARAAIGGTVTLETPSTPDQGNLAFRKSLAARLKAEVIGKSL</sequence>
<dbReference type="EMBL" id="JO842334">
    <property type="protein sequence ID" value="AEO33951.1"/>
    <property type="molecule type" value="mRNA"/>
</dbReference>
<comment type="subcellular location">
    <subcellularLocation>
        <location evidence="1">Cell projection</location>
        <location evidence="1">Cilium</location>
    </subcellularLocation>
    <subcellularLocation>
        <location evidence="2">Cytoplasm</location>
    </subcellularLocation>
</comment>
<feature type="compositionally biased region" description="Basic and acidic residues" evidence="11">
    <location>
        <begin position="149"/>
        <end position="159"/>
    </location>
</feature>
<keyword evidence="5" id="KW-0963">Cytoplasm</keyword>
<evidence type="ECO:0000256" key="6">
    <source>
        <dbReference type="ARBA" id="ARBA00023054"/>
    </source>
</evidence>
<evidence type="ECO:0000256" key="5">
    <source>
        <dbReference type="ARBA" id="ARBA00022490"/>
    </source>
</evidence>
<dbReference type="InterPro" id="IPR038888">
    <property type="entry name" value="CFAP36"/>
</dbReference>
<keyword evidence="6 10" id="KW-0175">Coiled coil</keyword>
<dbReference type="PANTHER" id="PTHR21532:SF0">
    <property type="entry name" value="CILIA- AND FLAGELLA-ASSOCIATED PROTEIN 36"/>
    <property type="match status" value="1"/>
</dbReference>
<keyword evidence="7" id="KW-0969">Cilium</keyword>
<feature type="compositionally biased region" description="Basic and acidic residues" evidence="11">
    <location>
        <begin position="241"/>
        <end position="268"/>
    </location>
</feature>
<dbReference type="GO" id="GO:0097546">
    <property type="term" value="C:ciliary base"/>
    <property type="evidence" value="ECO:0007669"/>
    <property type="project" value="TreeGrafter"/>
</dbReference>
<dbReference type="InterPro" id="IPR023379">
    <property type="entry name" value="BART_dom"/>
</dbReference>
<dbReference type="PANTHER" id="PTHR21532">
    <property type="entry name" value="PHOSPHODIESTERASE HL"/>
    <property type="match status" value="1"/>
</dbReference>